<dbReference type="Proteomes" id="UP000431264">
    <property type="component" value="Unassembled WGS sequence"/>
</dbReference>
<proteinExistence type="predicted"/>
<protein>
    <recommendedName>
        <fullName evidence="3">DUF4230 domain-containing protein</fullName>
    </recommendedName>
</protein>
<dbReference type="RefSeq" id="WP_140996763.1">
    <property type="nucleotide sequence ID" value="NZ_VDCZ01000002.1"/>
</dbReference>
<evidence type="ECO:0008006" key="3">
    <source>
        <dbReference type="Google" id="ProtNLM"/>
    </source>
</evidence>
<accession>A0A6I4IKF2</accession>
<dbReference type="EMBL" id="WQLW01000002">
    <property type="protein sequence ID" value="MVO08372.1"/>
    <property type="molecule type" value="Genomic_DNA"/>
</dbReference>
<reference evidence="2" key="1">
    <citation type="submission" date="2019-05" db="EMBL/GenBank/DDBJ databases">
        <title>Flavobacterium profundi sp. nov., isolated from a deep-sea seamount.</title>
        <authorList>
            <person name="Zhang D.-C."/>
        </authorList>
    </citation>
    <scope>NUCLEOTIDE SEQUENCE [LARGE SCALE GENOMIC DNA]</scope>
    <source>
        <strain evidence="2">TP390</strain>
    </source>
</reference>
<keyword evidence="2" id="KW-1185">Reference proteome</keyword>
<name>A0A6I4IKF2_9FLAO</name>
<dbReference type="AlphaFoldDB" id="A0A6I4IKF2"/>
<comment type="caution">
    <text evidence="1">The sequence shown here is derived from an EMBL/GenBank/DDBJ whole genome shotgun (WGS) entry which is preliminary data.</text>
</comment>
<sequence>MNLRSKQFLIVLIFLVTVTILRESGILNINFFTSEITANTKLNLVSNEEIMSVEKSGLDSIKGGESYQDLRIKIVAITSDSANNDFDFVIKEQLIPTSFIPLHANLNYKITATIDDEVRIYKTDIEQIHLLKNAIKGKITVEGQFKSTGLVSNYEIKNLIFKKFTASIHQEFKKYLEAHKIPLTVVE</sequence>
<evidence type="ECO:0000313" key="1">
    <source>
        <dbReference type="EMBL" id="MVO08372.1"/>
    </source>
</evidence>
<evidence type="ECO:0000313" key="2">
    <source>
        <dbReference type="Proteomes" id="UP000431264"/>
    </source>
</evidence>
<organism evidence="1 2">
    <name type="scientific">Flavobacterium profundi</name>
    <dbReference type="NCBI Taxonomy" id="1774945"/>
    <lineage>
        <taxon>Bacteria</taxon>
        <taxon>Pseudomonadati</taxon>
        <taxon>Bacteroidota</taxon>
        <taxon>Flavobacteriia</taxon>
        <taxon>Flavobacteriales</taxon>
        <taxon>Flavobacteriaceae</taxon>
        <taxon>Flavobacterium</taxon>
    </lineage>
</organism>
<gene>
    <name evidence="1" type="ORF">GOQ30_04235</name>
</gene>